<name>A0A7Y0Q4L5_9FIRM</name>
<dbReference type="EMBL" id="JABBVZ010000049">
    <property type="protein sequence ID" value="NMP23359.1"/>
    <property type="molecule type" value="Genomic_DNA"/>
</dbReference>
<gene>
    <name evidence="1" type="ORF">HIJ39_13520</name>
</gene>
<evidence type="ECO:0008006" key="3">
    <source>
        <dbReference type="Google" id="ProtNLM"/>
    </source>
</evidence>
<organism evidence="1 2">
    <name type="scientific">Sulfobacillus harzensis</name>
    <dbReference type="NCBI Taxonomy" id="2729629"/>
    <lineage>
        <taxon>Bacteria</taxon>
        <taxon>Bacillati</taxon>
        <taxon>Bacillota</taxon>
        <taxon>Clostridia</taxon>
        <taxon>Eubacteriales</taxon>
        <taxon>Clostridiales Family XVII. Incertae Sedis</taxon>
        <taxon>Sulfobacillus</taxon>
    </lineage>
</organism>
<sequence>MRRIAAGVARQLLDAAVEALRQMGARRIDAHVVGNPADMAASVHEEGLGPDQMAHHGPPSMYEKAGFRVIGENGPFFHVRRVLT</sequence>
<keyword evidence="2" id="KW-1185">Reference proteome</keyword>
<accession>A0A7Y0Q4L5</accession>
<dbReference type="SUPFAM" id="SSF55729">
    <property type="entry name" value="Acyl-CoA N-acyltransferases (Nat)"/>
    <property type="match status" value="1"/>
</dbReference>
<proteinExistence type="predicted"/>
<dbReference type="Proteomes" id="UP000533476">
    <property type="component" value="Unassembled WGS sequence"/>
</dbReference>
<reference evidence="1 2" key="1">
    <citation type="submission" date="2020-04" db="EMBL/GenBank/DDBJ databases">
        <authorList>
            <person name="Zhang R."/>
            <person name="Schippers A."/>
        </authorList>
    </citation>
    <scope>NUCLEOTIDE SEQUENCE [LARGE SCALE GENOMIC DNA]</scope>
    <source>
        <strain evidence="1 2">DSM 109850</strain>
    </source>
</reference>
<comment type="caution">
    <text evidence="1">The sequence shown here is derived from an EMBL/GenBank/DDBJ whole genome shotgun (WGS) entry which is preliminary data.</text>
</comment>
<dbReference type="Gene3D" id="3.40.630.30">
    <property type="match status" value="1"/>
</dbReference>
<dbReference type="AlphaFoldDB" id="A0A7Y0Q4L5"/>
<dbReference type="RefSeq" id="WP_169100566.1">
    <property type="nucleotide sequence ID" value="NZ_JABBVZ010000049.1"/>
</dbReference>
<dbReference type="InterPro" id="IPR016181">
    <property type="entry name" value="Acyl_CoA_acyltransferase"/>
</dbReference>
<evidence type="ECO:0000313" key="2">
    <source>
        <dbReference type="Proteomes" id="UP000533476"/>
    </source>
</evidence>
<evidence type="ECO:0000313" key="1">
    <source>
        <dbReference type="EMBL" id="NMP23359.1"/>
    </source>
</evidence>
<protein>
    <recommendedName>
        <fullName evidence="3">N-acetyltransferase domain-containing protein</fullName>
    </recommendedName>
</protein>